<dbReference type="AlphaFoldDB" id="A0A4D4J2M2"/>
<comment type="subunit">
    <text evidence="7">Monomer.</text>
</comment>
<dbReference type="Proteomes" id="UP000298860">
    <property type="component" value="Unassembled WGS sequence"/>
</dbReference>
<keyword evidence="3 7" id="KW-0547">Nucleotide-binding</keyword>
<evidence type="ECO:0000313" key="9">
    <source>
        <dbReference type="Proteomes" id="UP000298860"/>
    </source>
</evidence>
<comment type="subcellular location">
    <subcellularLocation>
        <location evidence="7">Cytoplasm</location>
    </subcellularLocation>
</comment>
<comment type="function">
    <text evidence="7">Catalyzes the specific phosphorylation of the 3-hydroxyl group of shikimic acid using ATP as a cosubstrate.</text>
</comment>
<dbReference type="EC" id="2.7.1.71" evidence="7"/>
<evidence type="ECO:0000256" key="5">
    <source>
        <dbReference type="ARBA" id="ARBA00022840"/>
    </source>
</evidence>
<dbReference type="CDD" id="cd00464">
    <property type="entry name" value="SK"/>
    <property type="match status" value="1"/>
</dbReference>
<dbReference type="GO" id="GO:0008652">
    <property type="term" value="P:amino acid biosynthetic process"/>
    <property type="evidence" value="ECO:0007669"/>
    <property type="project" value="UniProtKB-KW"/>
</dbReference>
<keyword evidence="5 7" id="KW-0067">ATP-binding</keyword>
<dbReference type="InterPro" id="IPR027417">
    <property type="entry name" value="P-loop_NTPase"/>
</dbReference>
<evidence type="ECO:0000256" key="7">
    <source>
        <dbReference type="HAMAP-Rule" id="MF_00109"/>
    </source>
</evidence>
<feature type="binding site" evidence="7">
    <location>
        <position position="35"/>
    </location>
    <ligand>
        <name>substrate</name>
    </ligand>
</feature>
<name>A0A4D4J2M2_9PSEU</name>
<comment type="catalytic activity">
    <reaction evidence="7">
        <text>shikimate + ATP = 3-phosphoshikimate + ADP + H(+)</text>
        <dbReference type="Rhea" id="RHEA:13121"/>
        <dbReference type="ChEBI" id="CHEBI:15378"/>
        <dbReference type="ChEBI" id="CHEBI:30616"/>
        <dbReference type="ChEBI" id="CHEBI:36208"/>
        <dbReference type="ChEBI" id="CHEBI:145989"/>
        <dbReference type="ChEBI" id="CHEBI:456216"/>
        <dbReference type="EC" id="2.7.1.71"/>
    </reaction>
</comment>
<proteinExistence type="inferred from homology"/>
<dbReference type="InterPro" id="IPR000623">
    <property type="entry name" value="Shikimate_kinase/TSH1"/>
</dbReference>
<keyword evidence="6 7" id="KW-0057">Aromatic amino acid biosynthesis</keyword>
<gene>
    <name evidence="7 8" type="primary">aroK</name>
    <name evidence="8" type="ORF">GTS_04920</name>
</gene>
<dbReference type="GO" id="GO:0009073">
    <property type="term" value="P:aromatic amino acid family biosynthetic process"/>
    <property type="evidence" value="ECO:0007669"/>
    <property type="project" value="UniProtKB-KW"/>
</dbReference>
<organism evidence="8 9">
    <name type="scientific">Gandjariella thermophila</name>
    <dbReference type="NCBI Taxonomy" id="1931992"/>
    <lineage>
        <taxon>Bacteria</taxon>
        <taxon>Bacillati</taxon>
        <taxon>Actinomycetota</taxon>
        <taxon>Actinomycetes</taxon>
        <taxon>Pseudonocardiales</taxon>
        <taxon>Pseudonocardiaceae</taxon>
        <taxon>Gandjariella</taxon>
    </lineage>
</organism>
<dbReference type="PRINTS" id="PR01100">
    <property type="entry name" value="SHIKIMTKNASE"/>
</dbReference>
<dbReference type="UniPathway" id="UPA00053">
    <property type="reaction ID" value="UER00088"/>
</dbReference>
<protein>
    <recommendedName>
        <fullName evidence="7">Shikimate kinase</fullName>
        <shortName evidence="7">SK</shortName>
        <ecNumber evidence="7">2.7.1.71</ecNumber>
    </recommendedName>
</protein>
<feature type="binding site" evidence="7">
    <location>
        <position position="17"/>
    </location>
    <ligand>
        <name>Mg(2+)</name>
        <dbReference type="ChEBI" id="CHEBI:18420"/>
    </ligand>
</feature>
<dbReference type="GO" id="GO:0005829">
    <property type="term" value="C:cytosol"/>
    <property type="evidence" value="ECO:0007669"/>
    <property type="project" value="TreeGrafter"/>
</dbReference>
<dbReference type="GO" id="GO:0000287">
    <property type="term" value="F:magnesium ion binding"/>
    <property type="evidence" value="ECO:0007669"/>
    <property type="project" value="UniProtKB-UniRule"/>
</dbReference>
<accession>A0A4D4J2M2</accession>
<comment type="cofactor">
    <cofactor evidence="7">
        <name>Mg(2+)</name>
        <dbReference type="ChEBI" id="CHEBI:18420"/>
    </cofactor>
    <text evidence="7">Binds 1 Mg(2+) ion per subunit.</text>
</comment>
<comment type="similarity">
    <text evidence="7">Belongs to the shikimate kinase family.</text>
</comment>
<keyword evidence="4 7" id="KW-0418">Kinase</keyword>
<reference evidence="9" key="1">
    <citation type="submission" date="2019-04" db="EMBL/GenBank/DDBJ databases">
        <title>Draft genome sequence of Pseudonocardiaceae bacterium SL3-2-4.</title>
        <authorList>
            <person name="Ningsih F."/>
            <person name="Yokota A."/>
            <person name="Sakai Y."/>
            <person name="Nanatani K."/>
            <person name="Yabe S."/>
            <person name="Oetari A."/>
            <person name="Sjamsuridzal W."/>
        </authorList>
    </citation>
    <scope>NUCLEOTIDE SEQUENCE [LARGE SCALE GENOMIC DNA]</scope>
    <source>
        <strain evidence="9">SL3-2-4</strain>
    </source>
</reference>
<comment type="pathway">
    <text evidence="7">Metabolic intermediate biosynthesis; chorismate biosynthesis; chorismate from D-erythrose 4-phosphate and phosphoenolpyruvate: step 5/7.</text>
</comment>
<dbReference type="EMBL" id="BJFL01000002">
    <property type="protein sequence ID" value="GDY28859.1"/>
    <property type="molecule type" value="Genomic_DNA"/>
</dbReference>
<keyword evidence="7" id="KW-0479">Metal-binding</keyword>
<dbReference type="InterPro" id="IPR031322">
    <property type="entry name" value="Shikimate/glucono_kinase"/>
</dbReference>
<feature type="binding site" evidence="7">
    <location>
        <position position="136"/>
    </location>
    <ligand>
        <name>substrate</name>
    </ligand>
</feature>
<evidence type="ECO:0000256" key="2">
    <source>
        <dbReference type="ARBA" id="ARBA00022679"/>
    </source>
</evidence>
<feature type="binding site" evidence="7">
    <location>
        <begin position="13"/>
        <end position="18"/>
    </location>
    <ligand>
        <name>ATP</name>
        <dbReference type="ChEBI" id="CHEBI:30616"/>
    </ligand>
</feature>
<keyword evidence="9" id="KW-1185">Reference proteome</keyword>
<evidence type="ECO:0000256" key="6">
    <source>
        <dbReference type="ARBA" id="ARBA00023141"/>
    </source>
</evidence>
<dbReference type="Gene3D" id="3.40.50.300">
    <property type="entry name" value="P-loop containing nucleotide triphosphate hydrolases"/>
    <property type="match status" value="1"/>
</dbReference>
<keyword evidence="7" id="KW-0460">Magnesium</keyword>
<dbReference type="GO" id="GO:0004765">
    <property type="term" value="F:shikimate kinase activity"/>
    <property type="evidence" value="ECO:0007669"/>
    <property type="project" value="UniProtKB-UniRule"/>
</dbReference>
<keyword evidence="1 7" id="KW-0028">Amino-acid biosynthesis</keyword>
<feature type="binding site" evidence="7">
    <location>
        <position position="81"/>
    </location>
    <ligand>
        <name>substrate</name>
    </ligand>
</feature>
<evidence type="ECO:0000256" key="1">
    <source>
        <dbReference type="ARBA" id="ARBA00022605"/>
    </source>
</evidence>
<comment type="caution">
    <text evidence="8">The sequence shown here is derived from an EMBL/GenBank/DDBJ whole genome shotgun (WGS) entry which is preliminary data.</text>
</comment>
<dbReference type="PANTHER" id="PTHR21087:SF16">
    <property type="entry name" value="SHIKIMATE KINASE 1, CHLOROPLASTIC"/>
    <property type="match status" value="1"/>
</dbReference>
<dbReference type="OrthoDB" id="9800332at2"/>
<keyword evidence="7" id="KW-0963">Cytoplasm</keyword>
<evidence type="ECO:0000256" key="4">
    <source>
        <dbReference type="ARBA" id="ARBA00022777"/>
    </source>
</evidence>
<dbReference type="PANTHER" id="PTHR21087">
    <property type="entry name" value="SHIKIMATE KINASE"/>
    <property type="match status" value="1"/>
</dbReference>
<feature type="binding site" evidence="7">
    <location>
        <position position="153"/>
    </location>
    <ligand>
        <name>ATP</name>
        <dbReference type="ChEBI" id="CHEBI:30616"/>
    </ligand>
</feature>
<dbReference type="GO" id="GO:0009423">
    <property type="term" value="P:chorismate biosynthetic process"/>
    <property type="evidence" value="ECO:0007669"/>
    <property type="project" value="UniProtKB-UniRule"/>
</dbReference>
<comment type="caution">
    <text evidence="7">Lacks conserved residue(s) required for the propagation of feature annotation.</text>
</comment>
<keyword evidence="2 7" id="KW-0808">Transferase</keyword>
<dbReference type="Pfam" id="PF01202">
    <property type="entry name" value="SKI"/>
    <property type="match status" value="1"/>
</dbReference>
<sequence length="175" mass="19101">MRGPVLILVGPPGSGKSTVGRLVAERLGVPFRDFDADLQREQGMETGELVVQLGRERFQEVERETLVRVLPEHTGVLALGGGTPTAPGVPELLEPFHVVFLDVELEHLLRREGLVPLHPWLLPNPRAHLRKLLAERRPVYTAVADAVVPTSGRAPEEVAEDVLATLTTSNEHQAG</sequence>
<dbReference type="GO" id="GO:0005524">
    <property type="term" value="F:ATP binding"/>
    <property type="evidence" value="ECO:0007669"/>
    <property type="project" value="UniProtKB-UniRule"/>
</dbReference>
<dbReference type="SUPFAM" id="SSF52540">
    <property type="entry name" value="P-loop containing nucleoside triphosphate hydrolases"/>
    <property type="match status" value="1"/>
</dbReference>
<evidence type="ECO:0000313" key="8">
    <source>
        <dbReference type="EMBL" id="GDY28859.1"/>
    </source>
</evidence>
<evidence type="ECO:0000256" key="3">
    <source>
        <dbReference type="ARBA" id="ARBA00022741"/>
    </source>
</evidence>
<dbReference type="HAMAP" id="MF_00109">
    <property type="entry name" value="Shikimate_kinase"/>
    <property type="match status" value="1"/>
</dbReference>